<organism evidence="2 3">
    <name type="scientific">Mikania micrantha</name>
    <name type="common">bitter vine</name>
    <dbReference type="NCBI Taxonomy" id="192012"/>
    <lineage>
        <taxon>Eukaryota</taxon>
        <taxon>Viridiplantae</taxon>
        <taxon>Streptophyta</taxon>
        <taxon>Embryophyta</taxon>
        <taxon>Tracheophyta</taxon>
        <taxon>Spermatophyta</taxon>
        <taxon>Magnoliopsida</taxon>
        <taxon>eudicotyledons</taxon>
        <taxon>Gunneridae</taxon>
        <taxon>Pentapetalae</taxon>
        <taxon>asterids</taxon>
        <taxon>campanulids</taxon>
        <taxon>Asterales</taxon>
        <taxon>Asteraceae</taxon>
        <taxon>Asteroideae</taxon>
        <taxon>Heliantheae alliance</taxon>
        <taxon>Eupatorieae</taxon>
        <taxon>Mikania</taxon>
    </lineage>
</organism>
<dbReference type="Proteomes" id="UP000326396">
    <property type="component" value="Linkage Group LG6"/>
</dbReference>
<comment type="caution">
    <text evidence="2">The sequence shown here is derived from an EMBL/GenBank/DDBJ whole genome shotgun (WGS) entry which is preliminary data.</text>
</comment>
<keyword evidence="3" id="KW-1185">Reference proteome</keyword>
<accession>A0A5N6MBJ9</accession>
<protein>
    <submittedName>
        <fullName evidence="2">Uncharacterized protein</fullName>
    </submittedName>
</protein>
<sequence length="86" mass="9893">MYGKNFIPFFFVPPKSTKPLFDFFFTSRLDPSIDVTGHGGGGADRGDKRNGRRSESGDCRGGRRPVRWRRDVGEAETLDRMLERRR</sequence>
<feature type="region of interest" description="Disordered" evidence="1">
    <location>
        <begin position="30"/>
        <end position="65"/>
    </location>
</feature>
<reference evidence="2 3" key="1">
    <citation type="submission" date="2019-05" db="EMBL/GenBank/DDBJ databases">
        <title>Mikania micrantha, genome provides insights into the molecular mechanism of rapid growth.</title>
        <authorList>
            <person name="Liu B."/>
        </authorList>
    </citation>
    <scope>NUCLEOTIDE SEQUENCE [LARGE SCALE GENOMIC DNA]</scope>
    <source>
        <strain evidence="2">NLD-2019</strain>
        <tissue evidence="2">Leaf</tissue>
    </source>
</reference>
<evidence type="ECO:0000256" key="1">
    <source>
        <dbReference type="SAM" id="MobiDB-lite"/>
    </source>
</evidence>
<gene>
    <name evidence="2" type="ORF">E3N88_33550</name>
</gene>
<proteinExistence type="predicted"/>
<feature type="compositionally biased region" description="Basic and acidic residues" evidence="1">
    <location>
        <begin position="44"/>
        <end position="61"/>
    </location>
</feature>
<dbReference type="AlphaFoldDB" id="A0A5N6MBJ9"/>
<evidence type="ECO:0000313" key="2">
    <source>
        <dbReference type="EMBL" id="KAD3338029.1"/>
    </source>
</evidence>
<dbReference type="EMBL" id="SZYD01000016">
    <property type="protein sequence ID" value="KAD3338029.1"/>
    <property type="molecule type" value="Genomic_DNA"/>
</dbReference>
<name>A0A5N6MBJ9_9ASTR</name>
<evidence type="ECO:0000313" key="3">
    <source>
        <dbReference type="Proteomes" id="UP000326396"/>
    </source>
</evidence>